<dbReference type="InterPro" id="IPR012685">
    <property type="entry name" value="CHP02304_F390_synth-rel"/>
</dbReference>
<proteinExistence type="predicted"/>
<comment type="caution">
    <text evidence="1">The sequence shown here is derived from an EMBL/GenBank/DDBJ whole genome shotgun (WGS) entry which is preliminary data.</text>
</comment>
<evidence type="ECO:0000313" key="2">
    <source>
        <dbReference type="Proteomes" id="UP000729009"/>
    </source>
</evidence>
<evidence type="ECO:0000313" key="1">
    <source>
        <dbReference type="EMBL" id="NTZ51005.1"/>
    </source>
</evidence>
<dbReference type="PANTHER" id="PTHR36932">
    <property type="entry name" value="CAPSULAR POLYSACCHARIDE BIOSYNTHESIS PROTEIN"/>
    <property type="match status" value="1"/>
</dbReference>
<dbReference type="Gene3D" id="3.40.50.12780">
    <property type="entry name" value="N-terminal domain of ligase-like"/>
    <property type="match status" value="1"/>
</dbReference>
<dbReference type="InterPro" id="IPR042099">
    <property type="entry name" value="ANL_N_sf"/>
</dbReference>
<keyword evidence="2" id="KW-1185">Reference proteome</keyword>
<name>A0ABD6M392_9ENTR</name>
<dbReference type="EMBL" id="SUQN01000004">
    <property type="protein sequence ID" value="NTZ51005.1"/>
    <property type="molecule type" value="Genomic_DNA"/>
</dbReference>
<dbReference type="Proteomes" id="UP000729009">
    <property type="component" value="Unassembled WGS sequence"/>
</dbReference>
<reference evidence="1 2" key="1">
    <citation type="submission" date="2019-05" db="EMBL/GenBank/DDBJ databases">
        <title>Draft genomes of bacterial isolates retrieved from different Forrest soils.</title>
        <authorList>
            <person name="Soares-Castro P."/>
            <person name="Santos P.M."/>
        </authorList>
    </citation>
    <scope>NUCLEOTIDE SEQUENCE [LARGE SCALE GENOMIC DNA]</scope>
    <source>
        <strain evidence="1 2">UMG736</strain>
    </source>
</reference>
<dbReference type="RefSeq" id="WP_174360928.1">
    <property type="nucleotide sequence ID" value="NZ_SUQN01000004.1"/>
</dbReference>
<gene>
    <name evidence="1" type="ORF">FCH32_11940</name>
</gene>
<dbReference type="PANTHER" id="PTHR36932:SF1">
    <property type="entry name" value="CAPSULAR POLYSACCHARIDE BIOSYNTHESIS PROTEIN"/>
    <property type="match status" value="1"/>
</dbReference>
<sequence>MIPFALLWRYFCTRKLRFTDRASLEAWQQKRMQAFRRRVLVKSPWFRDYLARPFCEWPTMDKTRMMTHFDEINTAGLQRDALMACALRSEHNRDFSPGVGEFSVGLSSGTSGQRGLFVVSPQEQLLWAGAILAKVLPDGLLAGERVALFLRADNNLYRRVNNRWLSLEYYDLLAPFQPQLARLEAQTPTLIVAPAQVLRALALAVHAGTLTLKVKKVISVAEVLEEQDRTLLRDVFGEVGEIYQATEGFLASTCACGTLHLNEEFIHVEPEWLDEQRFIPIITDFTRSTQPVVRYRLNDVLVASDKPCPCGSAARAIVRIEGRQDDQLLLPDVAGGEQVVFADACSRVLAIALPPTADYRLAQTAADALSLTADCDPTTLQACQQALNDFFARQGVDVSRLAWTRISASPPTQFDAKRRRIIRQWDAV</sequence>
<dbReference type="InterPro" id="IPR053158">
    <property type="entry name" value="CapK_Type1_Caps_Biosynth"/>
</dbReference>
<accession>A0ABD6M392</accession>
<dbReference type="AlphaFoldDB" id="A0ABD6M392"/>
<organism evidence="1 2">
    <name type="scientific">Citrobacter gillenii</name>
    <dbReference type="NCBI Taxonomy" id="67828"/>
    <lineage>
        <taxon>Bacteria</taxon>
        <taxon>Pseudomonadati</taxon>
        <taxon>Pseudomonadota</taxon>
        <taxon>Gammaproteobacteria</taxon>
        <taxon>Enterobacterales</taxon>
        <taxon>Enterobacteriaceae</taxon>
        <taxon>Citrobacter</taxon>
        <taxon>Citrobacter freundii complex</taxon>
    </lineage>
</organism>
<dbReference type="NCBIfam" id="TIGR02304">
    <property type="entry name" value="aden_form_hyp"/>
    <property type="match status" value="1"/>
</dbReference>
<protein>
    <submittedName>
        <fullName evidence="1">CoF synthetase</fullName>
    </submittedName>
</protein>